<name>A0A6I1DXE6_9FLAO</name>
<dbReference type="EMBL" id="WELG01000150">
    <property type="protein sequence ID" value="KAB7520950.1"/>
    <property type="molecule type" value="Genomic_DNA"/>
</dbReference>
<accession>A0A6I1DXE6</accession>
<dbReference type="AlphaFoldDB" id="A0A6I1DXE6"/>
<protein>
    <submittedName>
        <fullName evidence="1">Uncharacterized protein</fullName>
    </submittedName>
</protein>
<evidence type="ECO:0000313" key="2">
    <source>
        <dbReference type="Proteomes" id="UP000429785"/>
    </source>
</evidence>
<organism evidence="1 2">
    <name type="scientific">Flagellimonas olearia</name>
    <dbReference type="NCBI Taxonomy" id="552546"/>
    <lineage>
        <taxon>Bacteria</taxon>
        <taxon>Pseudomonadati</taxon>
        <taxon>Bacteroidota</taxon>
        <taxon>Flavobacteriia</taxon>
        <taxon>Flavobacteriales</taxon>
        <taxon>Flavobacteriaceae</taxon>
        <taxon>Flagellimonas</taxon>
    </lineage>
</organism>
<gene>
    <name evidence="1" type="ORF">F8C76_18250</name>
</gene>
<comment type="caution">
    <text evidence="1">The sequence shown here is derived from an EMBL/GenBank/DDBJ whole genome shotgun (WGS) entry which is preliminary data.</text>
</comment>
<dbReference type="RefSeq" id="WP_152132975.1">
    <property type="nucleotide sequence ID" value="NZ_WELG01000150.1"/>
</dbReference>
<dbReference type="OrthoDB" id="177147at2"/>
<reference evidence="1 2" key="1">
    <citation type="submission" date="2019-10" db="EMBL/GenBank/DDBJ databases">
        <title>Muricauda olearia CL-SS4 JCM15563 genome.</title>
        <authorList>
            <person name="Liu L."/>
        </authorList>
    </citation>
    <scope>NUCLEOTIDE SEQUENCE [LARGE SCALE GENOMIC DNA]</scope>
    <source>
        <strain evidence="1 2">CL-SS4</strain>
    </source>
</reference>
<dbReference type="Proteomes" id="UP000429785">
    <property type="component" value="Unassembled WGS sequence"/>
</dbReference>
<sequence>MIESVRIVSSRTPSLYNHGLNLAYGLANGIYAGSSSVVNAVASMCAAAVNQATADLGIHSPSKVFEELGGYTAEGFGIGYEKEISKVNDMIRDSIYSPETERS</sequence>
<proteinExistence type="predicted"/>
<evidence type="ECO:0000313" key="1">
    <source>
        <dbReference type="EMBL" id="KAB7520950.1"/>
    </source>
</evidence>
<feature type="non-terminal residue" evidence="1">
    <location>
        <position position="103"/>
    </location>
</feature>